<dbReference type="PANTHER" id="PTHR37305:SF1">
    <property type="entry name" value="MEMBRANE PROTEIN"/>
    <property type="match status" value="1"/>
</dbReference>
<dbReference type="RefSeq" id="WP_132241491.1">
    <property type="nucleotide sequence ID" value="NZ_SLWV01000001.1"/>
</dbReference>
<organism evidence="2 3">
    <name type="scientific">Marinisporobacter balticus</name>
    <dbReference type="NCBI Taxonomy" id="2018667"/>
    <lineage>
        <taxon>Bacteria</taxon>
        <taxon>Bacillati</taxon>
        <taxon>Bacillota</taxon>
        <taxon>Clostridia</taxon>
        <taxon>Peptostreptococcales</taxon>
        <taxon>Thermotaleaceae</taxon>
        <taxon>Marinisporobacter</taxon>
    </lineage>
</organism>
<keyword evidence="1" id="KW-0472">Membrane</keyword>
<feature type="transmembrane region" description="Helical" evidence="1">
    <location>
        <begin position="122"/>
        <end position="145"/>
    </location>
</feature>
<name>A0A4R2L733_9FIRM</name>
<feature type="transmembrane region" description="Helical" evidence="1">
    <location>
        <begin position="157"/>
        <end position="180"/>
    </location>
</feature>
<comment type="caution">
    <text evidence="2">The sequence shown here is derived from an EMBL/GenBank/DDBJ whole genome shotgun (WGS) entry which is preliminary data.</text>
</comment>
<feature type="transmembrane region" description="Helical" evidence="1">
    <location>
        <begin position="237"/>
        <end position="258"/>
    </location>
</feature>
<feature type="transmembrane region" description="Helical" evidence="1">
    <location>
        <begin position="15"/>
        <end position="36"/>
    </location>
</feature>
<sequence length="265" mass="29271">MNIFTREMKANRKPLILWGISIVAMISGGMGKFAAYTNSGESINDMLDILPKSLLNVYGISSFDLSTAIGFYGVLFLYLILIATVYAVMLGANIIAKEEKDKTTEFLFVKPVSRSKVITSKLFAVLLNIIILNIVTFIASFVIVNHFNVGNAILTDMIMLIMGMFITQLIFMCIGALVASVSKNPKAATSTAIGILLITFMISMLINMNDKLENLKYITPFKYFGAESIISGKGMDLVFITLSMVIIAISLAGTYRFYNKRDLRV</sequence>
<reference evidence="2 3" key="1">
    <citation type="submission" date="2019-03" db="EMBL/GenBank/DDBJ databases">
        <title>Genomic Encyclopedia of Type Strains, Phase IV (KMG-IV): sequencing the most valuable type-strain genomes for metagenomic binning, comparative biology and taxonomic classification.</title>
        <authorList>
            <person name="Goeker M."/>
        </authorList>
    </citation>
    <scope>NUCLEOTIDE SEQUENCE [LARGE SCALE GENOMIC DNA]</scope>
    <source>
        <strain evidence="2 3">DSM 102940</strain>
    </source>
</reference>
<dbReference type="GO" id="GO:0140359">
    <property type="term" value="F:ABC-type transporter activity"/>
    <property type="evidence" value="ECO:0007669"/>
    <property type="project" value="InterPro"/>
</dbReference>
<keyword evidence="3" id="KW-1185">Reference proteome</keyword>
<dbReference type="Pfam" id="PF12679">
    <property type="entry name" value="ABC2_membrane_2"/>
    <property type="match status" value="1"/>
</dbReference>
<dbReference type="PANTHER" id="PTHR37305">
    <property type="entry name" value="INTEGRAL MEMBRANE PROTEIN-RELATED"/>
    <property type="match status" value="1"/>
</dbReference>
<protein>
    <submittedName>
        <fullName evidence="2">ABC-2 type transport system permease protein</fullName>
    </submittedName>
</protein>
<feature type="transmembrane region" description="Helical" evidence="1">
    <location>
        <begin position="187"/>
        <end position="206"/>
    </location>
</feature>
<dbReference type="EMBL" id="SLWV01000001">
    <property type="protein sequence ID" value="TCO79806.1"/>
    <property type="molecule type" value="Genomic_DNA"/>
</dbReference>
<evidence type="ECO:0000256" key="1">
    <source>
        <dbReference type="SAM" id="Phobius"/>
    </source>
</evidence>
<proteinExistence type="predicted"/>
<keyword evidence="1" id="KW-1133">Transmembrane helix</keyword>
<dbReference type="GO" id="GO:0005886">
    <property type="term" value="C:plasma membrane"/>
    <property type="evidence" value="ECO:0007669"/>
    <property type="project" value="UniProtKB-SubCell"/>
</dbReference>
<dbReference type="OrthoDB" id="9800309at2"/>
<evidence type="ECO:0000313" key="3">
    <source>
        <dbReference type="Proteomes" id="UP000294919"/>
    </source>
</evidence>
<dbReference type="AlphaFoldDB" id="A0A4R2L733"/>
<dbReference type="Proteomes" id="UP000294919">
    <property type="component" value="Unassembled WGS sequence"/>
</dbReference>
<feature type="transmembrane region" description="Helical" evidence="1">
    <location>
        <begin position="69"/>
        <end position="92"/>
    </location>
</feature>
<accession>A0A4R2L733</accession>
<gene>
    <name evidence="2" type="ORF">EV214_10136</name>
</gene>
<keyword evidence="1" id="KW-0812">Transmembrane</keyword>
<evidence type="ECO:0000313" key="2">
    <source>
        <dbReference type="EMBL" id="TCO79806.1"/>
    </source>
</evidence>